<reference evidence="3 4" key="1">
    <citation type="submission" date="2019-02" db="EMBL/GenBank/DDBJ databases">
        <title>Deep-cultivation of Planctomycetes and their phenomic and genomic characterization uncovers novel biology.</title>
        <authorList>
            <person name="Wiegand S."/>
            <person name="Jogler M."/>
            <person name="Boedeker C."/>
            <person name="Pinto D."/>
            <person name="Vollmers J."/>
            <person name="Rivas-Marin E."/>
            <person name="Kohn T."/>
            <person name="Peeters S.H."/>
            <person name="Heuer A."/>
            <person name="Rast P."/>
            <person name="Oberbeckmann S."/>
            <person name="Bunk B."/>
            <person name="Jeske O."/>
            <person name="Meyerdierks A."/>
            <person name="Storesund J.E."/>
            <person name="Kallscheuer N."/>
            <person name="Luecker S."/>
            <person name="Lage O.M."/>
            <person name="Pohl T."/>
            <person name="Merkel B.J."/>
            <person name="Hornburger P."/>
            <person name="Mueller R.-W."/>
            <person name="Bruemmer F."/>
            <person name="Labrenz M."/>
            <person name="Spormann A.M."/>
            <person name="Op den Camp H."/>
            <person name="Overmann J."/>
            <person name="Amann R."/>
            <person name="Jetten M.S.M."/>
            <person name="Mascher T."/>
            <person name="Medema M.H."/>
            <person name="Devos D.P."/>
            <person name="Kaster A.-K."/>
            <person name="Ovreas L."/>
            <person name="Rohde M."/>
            <person name="Galperin M.Y."/>
            <person name="Jogler C."/>
        </authorList>
    </citation>
    <scope>NUCLEOTIDE SEQUENCE [LARGE SCALE GENOMIC DNA]</scope>
    <source>
        <strain evidence="3 4">K22_7</strain>
    </source>
</reference>
<protein>
    <recommendedName>
        <fullName evidence="2">BON domain-containing protein</fullName>
    </recommendedName>
</protein>
<proteinExistence type="predicted"/>
<organism evidence="3 4">
    <name type="scientific">Rubripirellula lacrimiformis</name>
    <dbReference type="NCBI Taxonomy" id="1930273"/>
    <lineage>
        <taxon>Bacteria</taxon>
        <taxon>Pseudomonadati</taxon>
        <taxon>Planctomycetota</taxon>
        <taxon>Planctomycetia</taxon>
        <taxon>Pirellulales</taxon>
        <taxon>Pirellulaceae</taxon>
        <taxon>Rubripirellula</taxon>
    </lineage>
</organism>
<dbReference type="OrthoDB" id="291621at2"/>
<evidence type="ECO:0000313" key="3">
    <source>
        <dbReference type="EMBL" id="QDT02124.1"/>
    </source>
</evidence>
<dbReference type="Gene3D" id="3.30.1340.30">
    <property type="match status" value="1"/>
</dbReference>
<dbReference type="EMBL" id="CP036525">
    <property type="protein sequence ID" value="QDT02124.1"/>
    <property type="molecule type" value="Genomic_DNA"/>
</dbReference>
<evidence type="ECO:0000256" key="1">
    <source>
        <dbReference type="SAM" id="MobiDB-lite"/>
    </source>
</evidence>
<evidence type="ECO:0000313" key="4">
    <source>
        <dbReference type="Proteomes" id="UP000318538"/>
    </source>
</evidence>
<feature type="domain" description="BON" evidence="2">
    <location>
        <begin position="30"/>
        <end position="91"/>
    </location>
</feature>
<dbReference type="AlphaFoldDB" id="A0A517N4Q9"/>
<dbReference type="InterPro" id="IPR007055">
    <property type="entry name" value="BON_dom"/>
</dbReference>
<dbReference type="Pfam" id="PF04972">
    <property type="entry name" value="BON"/>
    <property type="match status" value="1"/>
</dbReference>
<name>A0A517N4Q9_9BACT</name>
<accession>A0A517N4Q9</accession>
<dbReference type="RefSeq" id="WP_145167889.1">
    <property type="nucleotide sequence ID" value="NZ_CP036525.1"/>
</dbReference>
<gene>
    <name evidence="3" type="ORF">K227x_04950</name>
</gene>
<dbReference type="KEGG" id="rlc:K227x_04950"/>
<evidence type="ECO:0000259" key="2">
    <source>
        <dbReference type="Pfam" id="PF04972"/>
    </source>
</evidence>
<sequence>MTQTPSSRAEHLVPVSVGRTQPDSLDEKSQAVEAQIRRVGRRGLADVHAKAMDGWIVLQGRVPSYYLKQIAQESVRPLAIGMQIRNQIRVCQ</sequence>
<dbReference type="Proteomes" id="UP000318538">
    <property type="component" value="Chromosome"/>
</dbReference>
<keyword evidence="4" id="KW-1185">Reference proteome</keyword>
<feature type="region of interest" description="Disordered" evidence="1">
    <location>
        <begin position="1"/>
        <end position="29"/>
    </location>
</feature>